<keyword evidence="7 9" id="KW-0472">Membrane</keyword>
<dbReference type="SUPFAM" id="SSF52058">
    <property type="entry name" value="L domain-like"/>
    <property type="match status" value="1"/>
</dbReference>
<dbReference type="FunFam" id="3.80.10.10:FF:000129">
    <property type="entry name" value="Leucine-rich repeat receptor-like kinase"/>
    <property type="match status" value="1"/>
</dbReference>
<evidence type="ECO:0000256" key="6">
    <source>
        <dbReference type="ARBA" id="ARBA00022989"/>
    </source>
</evidence>
<evidence type="ECO:0000256" key="4">
    <source>
        <dbReference type="ARBA" id="ARBA00022729"/>
    </source>
</evidence>
<dbReference type="Gene3D" id="1.10.510.10">
    <property type="entry name" value="Transferase(Phosphotransferase) domain 1"/>
    <property type="match status" value="2"/>
</dbReference>
<dbReference type="InterPro" id="IPR011009">
    <property type="entry name" value="Kinase-like_dom_sf"/>
</dbReference>
<gene>
    <name evidence="11" type="ORF">RCOM_1486700</name>
</gene>
<evidence type="ECO:0000256" key="1">
    <source>
        <dbReference type="ARBA" id="ARBA00004167"/>
    </source>
</evidence>
<dbReference type="SMART" id="SM00220">
    <property type="entry name" value="S_TKc"/>
    <property type="match status" value="1"/>
</dbReference>
<accession>B9RQ92</accession>
<keyword evidence="2" id="KW-0433">Leucine-rich repeat</keyword>
<evidence type="ECO:0000313" key="11">
    <source>
        <dbReference type="EMBL" id="EEF46331.1"/>
    </source>
</evidence>
<evidence type="ECO:0000256" key="3">
    <source>
        <dbReference type="ARBA" id="ARBA00022692"/>
    </source>
</evidence>
<name>B9RQ92_RICCO</name>
<evidence type="ECO:0000259" key="10">
    <source>
        <dbReference type="PROSITE" id="PS50011"/>
    </source>
</evidence>
<reference evidence="12" key="1">
    <citation type="journal article" date="2010" name="Nat. Biotechnol.">
        <title>Draft genome sequence of the oilseed species Ricinus communis.</title>
        <authorList>
            <person name="Chan A.P."/>
            <person name="Crabtree J."/>
            <person name="Zhao Q."/>
            <person name="Lorenzi H."/>
            <person name="Orvis J."/>
            <person name="Puiu D."/>
            <person name="Melake-Berhan A."/>
            <person name="Jones K.M."/>
            <person name="Redman J."/>
            <person name="Chen G."/>
            <person name="Cahoon E.B."/>
            <person name="Gedil M."/>
            <person name="Stanke M."/>
            <person name="Haas B.J."/>
            <person name="Wortman J.R."/>
            <person name="Fraser-Liggett C.M."/>
            <person name="Ravel J."/>
            <person name="Rabinowicz P.D."/>
        </authorList>
    </citation>
    <scope>NUCLEOTIDE SEQUENCE [LARGE SCALE GENOMIC DNA]</scope>
    <source>
        <strain evidence="12">cv. Hale</strain>
    </source>
</reference>
<evidence type="ECO:0000256" key="5">
    <source>
        <dbReference type="ARBA" id="ARBA00022737"/>
    </source>
</evidence>
<keyword evidence="8" id="KW-0067">ATP-binding</keyword>
<dbReference type="eggNOG" id="ENOG502QQCZ">
    <property type="taxonomic scope" value="Eukaryota"/>
</dbReference>
<keyword evidence="3 9" id="KW-0812">Transmembrane</keyword>
<dbReference type="Pfam" id="PF00069">
    <property type="entry name" value="Pkinase"/>
    <property type="match status" value="1"/>
</dbReference>
<organism evidence="11 12">
    <name type="scientific">Ricinus communis</name>
    <name type="common">Castor bean</name>
    <dbReference type="NCBI Taxonomy" id="3988"/>
    <lineage>
        <taxon>Eukaryota</taxon>
        <taxon>Viridiplantae</taxon>
        <taxon>Streptophyta</taxon>
        <taxon>Embryophyta</taxon>
        <taxon>Tracheophyta</taxon>
        <taxon>Spermatophyta</taxon>
        <taxon>Magnoliopsida</taxon>
        <taxon>eudicotyledons</taxon>
        <taxon>Gunneridae</taxon>
        <taxon>Pentapetalae</taxon>
        <taxon>rosids</taxon>
        <taxon>fabids</taxon>
        <taxon>Malpighiales</taxon>
        <taxon>Euphorbiaceae</taxon>
        <taxon>Acalyphoideae</taxon>
        <taxon>Acalypheae</taxon>
        <taxon>Ricinus</taxon>
    </lineage>
</organism>
<evidence type="ECO:0000313" key="12">
    <source>
        <dbReference type="Proteomes" id="UP000008311"/>
    </source>
</evidence>
<dbReference type="Gene3D" id="3.80.10.10">
    <property type="entry name" value="Ribonuclease Inhibitor"/>
    <property type="match status" value="1"/>
</dbReference>
<dbReference type="PANTHER" id="PTHR45631">
    <property type="entry name" value="OS07G0107800 PROTEIN-RELATED"/>
    <property type="match status" value="1"/>
</dbReference>
<dbReference type="AlphaFoldDB" id="B9RQ92"/>
<dbReference type="Pfam" id="PF13855">
    <property type="entry name" value="LRR_8"/>
    <property type="match status" value="1"/>
</dbReference>
<sequence length="533" mass="58426">MSTAVEPASATEPLNFSIRSEVIPSYSTEITVYPKAASIGRNLNFSLDKTGYSTLPPPINVIEIYDVFELSQVQSDQGDVDTITKIKSIYNIKRNWQGDPCAPQAYEGLNCSYNDYDAPRIISLNLSSSGLSGDITPYISNLTLLETLDLSNNSLSESVPDFLSHMSSLKVLNISGNQLTGSVPSALLEKSKKNLLVLSSDGNPDLCASFSCKKKNNTFVVPIVASVGTALIIMAALAVWFWSFRRRKQQEVWVPETKYRQPTYAEVLKITNNLERVLGKGGYGTVYHGFLHGIEVAVKMLSPLSVQGSIQFQAEVPLECKLLLRVHHRNLTILVGFCDEGTNMGLIYEYMVNGDLERHLSVTNTNVLSWKRRLQIAIDAAKGLEYLHNGCRPPIIRRDVKTSNILLNDTFQAKLADFGLSRPFPVEGGTHVSTTVVGTPGYLDPDALAANGDIKSIVDPRLTGDFNINSIWKAVETALACSSPTSARRPAMLQVVTELNECLEEEIARSKVIHGIELNGSTGVIDDSIPLAR</sequence>
<feature type="transmembrane region" description="Helical" evidence="9">
    <location>
        <begin position="219"/>
        <end position="242"/>
    </location>
</feature>
<keyword evidence="8" id="KW-0547">Nucleotide-binding</keyword>
<dbReference type="SUPFAM" id="SSF56112">
    <property type="entry name" value="Protein kinase-like (PK-like)"/>
    <property type="match status" value="1"/>
</dbReference>
<dbReference type="InterPro" id="IPR032675">
    <property type="entry name" value="LRR_dom_sf"/>
</dbReference>
<keyword evidence="6 9" id="KW-1133">Transmembrane helix</keyword>
<evidence type="ECO:0000256" key="9">
    <source>
        <dbReference type="SAM" id="Phobius"/>
    </source>
</evidence>
<dbReference type="EMBL" id="EQ973801">
    <property type="protein sequence ID" value="EEF46331.1"/>
    <property type="molecule type" value="Genomic_DNA"/>
</dbReference>
<dbReference type="InterPro" id="IPR003591">
    <property type="entry name" value="Leu-rich_rpt_typical-subtyp"/>
</dbReference>
<dbReference type="PANTHER" id="PTHR45631:SF202">
    <property type="entry name" value="SENESCENCE-INDUCED RECEPTOR-LIKE SERINE_THREONINE-PROTEIN KINASE"/>
    <property type="match status" value="1"/>
</dbReference>
<feature type="domain" description="Protein kinase" evidence="10">
    <location>
        <begin position="272"/>
        <end position="533"/>
    </location>
</feature>
<evidence type="ECO:0000256" key="8">
    <source>
        <dbReference type="PROSITE-ProRule" id="PRU10141"/>
    </source>
</evidence>
<evidence type="ECO:0000256" key="7">
    <source>
        <dbReference type="ARBA" id="ARBA00023136"/>
    </source>
</evidence>
<dbReference type="InterPro" id="IPR017441">
    <property type="entry name" value="Protein_kinase_ATP_BS"/>
</dbReference>
<dbReference type="PROSITE" id="PS50011">
    <property type="entry name" value="PROTEIN_KINASE_DOM"/>
    <property type="match status" value="1"/>
</dbReference>
<dbReference type="InterPro" id="IPR001611">
    <property type="entry name" value="Leu-rich_rpt"/>
</dbReference>
<dbReference type="PRINTS" id="PR00019">
    <property type="entry name" value="LEURICHRPT"/>
</dbReference>
<comment type="subcellular location">
    <subcellularLocation>
        <location evidence="1">Membrane</location>
        <topology evidence="1">Single-pass membrane protein</topology>
    </subcellularLocation>
</comment>
<dbReference type="Gene3D" id="3.30.200.20">
    <property type="entry name" value="Phosphorylase Kinase, domain 1"/>
    <property type="match status" value="1"/>
</dbReference>
<dbReference type="SMART" id="SM00369">
    <property type="entry name" value="LRR_TYP"/>
    <property type="match status" value="2"/>
</dbReference>
<proteinExistence type="predicted"/>
<protein>
    <recommendedName>
        <fullName evidence="10">Protein kinase domain-containing protein</fullName>
    </recommendedName>
</protein>
<dbReference type="InterPro" id="IPR000719">
    <property type="entry name" value="Prot_kinase_dom"/>
</dbReference>
<feature type="binding site" evidence="8">
    <location>
        <position position="299"/>
    </location>
    <ligand>
        <name>ATP</name>
        <dbReference type="ChEBI" id="CHEBI:30616"/>
    </ligand>
</feature>
<keyword evidence="12" id="KW-1185">Reference proteome</keyword>
<dbReference type="GO" id="GO:0004672">
    <property type="term" value="F:protein kinase activity"/>
    <property type="evidence" value="ECO:0007669"/>
    <property type="project" value="InterPro"/>
</dbReference>
<evidence type="ECO:0000256" key="2">
    <source>
        <dbReference type="ARBA" id="ARBA00022614"/>
    </source>
</evidence>
<dbReference type="CDD" id="cd12087">
    <property type="entry name" value="TM_EGFR-like"/>
    <property type="match status" value="1"/>
</dbReference>
<dbReference type="GO" id="GO:0005524">
    <property type="term" value="F:ATP binding"/>
    <property type="evidence" value="ECO:0007669"/>
    <property type="project" value="UniProtKB-UniRule"/>
</dbReference>
<dbReference type="GO" id="GO:0016020">
    <property type="term" value="C:membrane"/>
    <property type="evidence" value="ECO:0007669"/>
    <property type="project" value="UniProtKB-SubCell"/>
</dbReference>
<dbReference type="Proteomes" id="UP000008311">
    <property type="component" value="Unassembled WGS sequence"/>
</dbReference>
<keyword evidence="4" id="KW-0732">Signal</keyword>
<keyword evidence="5" id="KW-0677">Repeat</keyword>
<dbReference type="InParanoid" id="B9RQ92"/>
<dbReference type="PROSITE" id="PS00107">
    <property type="entry name" value="PROTEIN_KINASE_ATP"/>
    <property type="match status" value="1"/>
</dbReference>